<evidence type="ECO:0000256" key="2">
    <source>
        <dbReference type="SAM" id="Phobius"/>
    </source>
</evidence>
<proteinExistence type="predicted"/>
<keyword evidence="4" id="KW-1185">Reference proteome</keyword>
<keyword evidence="2" id="KW-0812">Transmembrane</keyword>
<dbReference type="Proteomes" id="UP000728185">
    <property type="component" value="Unassembled WGS sequence"/>
</dbReference>
<evidence type="ECO:0000313" key="3">
    <source>
        <dbReference type="EMBL" id="KAA0191537.1"/>
    </source>
</evidence>
<dbReference type="EMBL" id="LUCM01006271">
    <property type="protein sequence ID" value="KAA0191537.1"/>
    <property type="molecule type" value="Genomic_DNA"/>
</dbReference>
<evidence type="ECO:0000313" key="4">
    <source>
        <dbReference type="Proteomes" id="UP000728185"/>
    </source>
</evidence>
<dbReference type="InterPro" id="IPR027417">
    <property type="entry name" value="P-loop_NTPase"/>
</dbReference>
<dbReference type="OrthoDB" id="408152at2759"/>
<dbReference type="Pfam" id="PF17784">
    <property type="entry name" value="Sulfotransfer_4"/>
    <property type="match status" value="1"/>
</dbReference>
<sequence>MKRELNEKASFVIAAGCSDEEIATLKAAFEILFHKPCYDLLTMISKHPEHIRKWIDLDSNLPRSLDLTDEVKPADCDLIRQMLQGYKCAVDFPVISYYWFVMHTYPEAKVVIALPDTTSWSQYLRKIRAFQLQLADSRPGLGIPLAHNSNDLGDFLDRVCSRLIGSANNLDNDQLLSDGLARWIQDGRDRIPADNLLVYNTDDEWDTLCEFLGMEVPNTPFPDVKNQDRLSECFRILHNISQDNISNNCDEETVHNPSCNNKNGNNDKNEKEGLTNNSEVVVDFENNSTNTKDKNNITNTNDSDMNNVNNTDIDVTKRSDENNTTYTTNNNNNNNNNNKNSNSPGKQNSWGLICTAVMLVAVGTVLVFVYKRKSRPAL</sequence>
<comment type="caution">
    <text evidence="3">The sequence shown here is derived from an EMBL/GenBank/DDBJ whole genome shotgun (WGS) entry which is preliminary data.</text>
</comment>
<evidence type="ECO:0000256" key="1">
    <source>
        <dbReference type="SAM" id="MobiDB-lite"/>
    </source>
</evidence>
<gene>
    <name evidence="3" type="ORF">FBUS_04793</name>
</gene>
<dbReference type="InterPro" id="IPR040632">
    <property type="entry name" value="Sulfotransfer_4"/>
</dbReference>
<accession>A0A8E0VIN2</accession>
<feature type="region of interest" description="Disordered" evidence="1">
    <location>
        <begin position="246"/>
        <end position="344"/>
    </location>
</feature>
<dbReference type="PANTHER" id="PTHR36978">
    <property type="entry name" value="P-LOOP CONTAINING NUCLEOTIDE TRIPHOSPHATE HYDROLASE"/>
    <property type="match status" value="1"/>
</dbReference>
<dbReference type="PANTHER" id="PTHR36978:SF4">
    <property type="entry name" value="P-LOOP CONTAINING NUCLEOSIDE TRIPHOSPHATE HYDROLASE PROTEIN"/>
    <property type="match status" value="1"/>
</dbReference>
<feature type="compositionally biased region" description="Low complexity" evidence="1">
    <location>
        <begin position="286"/>
        <end position="312"/>
    </location>
</feature>
<feature type="compositionally biased region" description="Low complexity" evidence="1">
    <location>
        <begin position="322"/>
        <end position="342"/>
    </location>
</feature>
<protein>
    <submittedName>
        <fullName evidence="3">Uncharacterized protein</fullName>
    </submittedName>
</protein>
<dbReference type="SUPFAM" id="SSF52540">
    <property type="entry name" value="P-loop containing nucleoside triphosphate hydrolases"/>
    <property type="match status" value="1"/>
</dbReference>
<keyword evidence="2" id="KW-0472">Membrane</keyword>
<organism evidence="3 4">
    <name type="scientific">Fasciolopsis buskii</name>
    <dbReference type="NCBI Taxonomy" id="27845"/>
    <lineage>
        <taxon>Eukaryota</taxon>
        <taxon>Metazoa</taxon>
        <taxon>Spiralia</taxon>
        <taxon>Lophotrochozoa</taxon>
        <taxon>Platyhelminthes</taxon>
        <taxon>Trematoda</taxon>
        <taxon>Digenea</taxon>
        <taxon>Plagiorchiida</taxon>
        <taxon>Echinostomata</taxon>
        <taxon>Echinostomatoidea</taxon>
        <taxon>Fasciolidae</taxon>
        <taxon>Fasciolopsis</taxon>
    </lineage>
</organism>
<dbReference type="Gene3D" id="3.40.50.300">
    <property type="entry name" value="P-loop containing nucleotide triphosphate hydrolases"/>
    <property type="match status" value="1"/>
</dbReference>
<feature type="transmembrane region" description="Helical" evidence="2">
    <location>
        <begin position="350"/>
        <end position="370"/>
    </location>
</feature>
<reference evidence="3" key="1">
    <citation type="submission" date="2019-05" db="EMBL/GenBank/DDBJ databases">
        <title>Annotation for the trematode Fasciolopsis buski.</title>
        <authorList>
            <person name="Choi Y.-J."/>
        </authorList>
    </citation>
    <scope>NUCLEOTIDE SEQUENCE</scope>
    <source>
        <strain evidence="3">HT</strain>
        <tissue evidence="3">Whole worm</tissue>
    </source>
</reference>
<keyword evidence="2" id="KW-1133">Transmembrane helix</keyword>
<dbReference type="AlphaFoldDB" id="A0A8E0VIN2"/>
<name>A0A8E0VIN2_9TREM</name>